<name>A0ABM6RLR7_VIBFL</name>
<sequence length="83" mass="9474">MLFSFIQYRYSSQNCSAAARANGLYLKITSNRNEVQPLSELDLACNPLHVALIFDGQKTKKPRSNLLLRGDVKRRLYNLSLQT</sequence>
<evidence type="ECO:0000313" key="1">
    <source>
        <dbReference type="EMBL" id="AUV47443.1"/>
    </source>
</evidence>
<organism evidence="1 2">
    <name type="scientific">Vibrio fluvialis</name>
    <dbReference type="NCBI Taxonomy" id="676"/>
    <lineage>
        <taxon>Bacteria</taxon>
        <taxon>Pseudomonadati</taxon>
        <taxon>Pseudomonadota</taxon>
        <taxon>Gammaproteobacteria</taxon>
        <taxon>Vibrionales</taxon>
        <taxon>Vibrionaceae</taxon>
        <taxon>Vibrio</taxon>
    </lineage>
</organism>
<proteinExistence type="predicted"/>
<accession>A0ABM6RLR7</accession>
<protein>
    <submittedName>
        <fullName evidence="1">Uncharacterized protein</fullName>
    </submittedName>
</protein>
<dbReference type="Proteomes" id="UP000057088">
    <property type="component" value="Chromosome 2"/>
</dbReference>
<keyword evidence="2" id="KW-1185">Reference proteome</keyword>
<gene>
    <name evidence="1" type="ORF">AL536_22740</name>
</gene>
<evidence type="ECO:0000313" key="2">
    <source>
        <dbReference type="Proteomes" id="UP000057088"/>
    </source>
</evidence>
<dbReference type="EMBL" id="CP014035">
    <property type="protein sequence ID" value="AUV47443.1"/>
    <property type="molecule type" value="Genomic_DNA"/>
</dbReference>
<reference evidence="2" key="1">
    <citation type="submission" date="2015-12" db="EMBL/GenBank/DDBJ databases">
        <title>FDA dAtabase for Regulatory Grade micrObial Sequences (FDA-ARGOS): Supporting development and validation of Infectious Disease Dx tests.</title>
        <authorList>
            <person name="Hoffmann M."/>
            <person name="Allard M."/>
            <person name="Evans P."/>
            <person name="Brown E."/>
            <person name="Tallon L.J."/>
            <person name="Sadzewicz L."/>
            <person name="Sengamalay N."/>
            <person name="Ott S."/>
            <person name="Godinez A."/>
            <person name="Nagaraj S."/>
            <person name="Vyas G."/>
            <person name="Aluvathingal J."/>
            <person name="Nadendla S."/>
            <person name="Geyer C."/>
            <person name="Sichtig H."/>
        </authorList>
    </citation>
    <scope>NUCLEOTIDE SEQUENCE [LARGE SCALE GENOMIC DNA]</scope>
    <source>
        <strain evidence="2">ATCC 33809</strain>
    </source>
</reference>